<dbReference type="RefSeq" id="WP_113988577.1">
    <property type="nucleotide sequence ID" value="NZ_QLST01000005.1"/>
</dbReference>
<dbReference type="InterPro" id="IPR052509">
    <property type="entry name" value="Metal_resp_DNA-bind_regulator"/>
</dbReference>
<dbReference type="PANTHER" id="PTHR33169:SF14">
    <property type="entry name" value="TRANSCRIPTIONAL REGULATOR RV3488"/>
    <property type="match status" value="1"/>
</dbReference>
<dbReference type="AlphaFoldDB" id="A0A365P2M4"/>
<proteinExistence type="predicted"/>
<gene>
    <name evidence="2" type="ORF">DPN68_05130</name>
</gene>
<dbReference type="Pfam" id="PF03551">
    <property type="entry name" value="PadR"/>
    <property type="match status" value="1"/>
</dbReference>
<evidence type="ECO:0000313" key="3">
    <source>
        <dbReference type="Proteomes" id="UP000253319"/>
    </source>
</evidence>
<dbReference type="Proteomes" id="UP000253319">
    <property type="component" value="Unassembled WGS sequence"/>
</dbReference>
<protein>
    <submittedName>
        <fullName evidence="2">PadR family transcriptional regulator</fullName>
    </submittedName>
</protein>
<dbReference type="EMBL" id="QLST01000005">
    <property type="protein sequence ID" value="RBA28775.1"/>
    <property type="molecule type" value="Genomic_DNA"/>
</dbReference>
<dbReference type="InterPro" id="IPR005149">
    <property type="entry name" value="Tscrpt_reg_PadR_N"/>
</dbReference>
<evidence type="ECO:0000259" key="1">
    <source>
        <dbReference type="Pfam" id="PF03551"/>
    </source>
</evidence>
<evidence type="ECO:0000313" key="2">
    <source>
        <dbReference type="EMBL" id="RBA28775.1"/>
    </source>
</evidence>
<feature type="domain" description="Transcription regulator PadR N-terminal" evidence="1">
    <location>
        <begin position="19"/>
        <end position="88"/>
    </location>
</feature>
<dbReference type="Gene3D" id="1.10.10.10">
    <property type="entry name" value="Winged helix-like DNA-binding domain superfamily/Winged helix DNA-binding domain"/>
    <property type="match status" value="1"/>
</dbReference>
<reference evidence="2 3" key="1">
    <citation type="submission" date="2018-06" db="EMBL/GenBank/DDBJ databases">
        <title>Flavobacterium tibetense sp. nov., isolated from a wetland YonghuCo on Tibetan Plateau.</title>
        <authorList>
            <person name="Xing P."/>
            <person name="Phurbu D."/>
            <person name="Lu H."/>
        </authorList>
    </citation>
    <scope>NUCLEOTIDE SEQUENCE [LARGE SCALE GENOMIC DNA]</scope>
    <source>
        <strain evidence="2 3">YH5</strain>
    </source>
</reference>
<dbReference type="PANTHER" id="PTHR33169">
    <property type="entry name" value="PADR-FAMILY TRANSCRIPTIONAL REGULATOR"/>
    <property type="match status" value="1"/>
</dbReference>
<accession>A0A365P2M4</accession>
<dbReference type="OrthoDB" id="9791785at2"/>
<sequence>MNIENTKAQMRKGVLEFCILSVLRNSDAYTSEILETLKDAKLLVVEGTVYPLLTRLKNDGLLHYRWEESTSGPPRKYYGLTDEGKEFLLELNNTWTELSDAVNIITQQN</sequence>
<keyword evidence="3" id="KW-1185">Reference proteome</keyword>
<comment type="caution">
    <text evidence="2">The sequence shown here is derived from an EMBL/GenBank/DDBJ whole genome shotgun (WGS) entry which is preliminary data.</text>
</comment>
<dbReference type="InterPro" id="IPR036388">
    <property type="entry name" value="WH-like_DNA-bd_sf"/>
</dbReference>
<dbReference type="InterPro" id="IPR036390">
    <property type="entry name" value="WH_DNA-bd_sf"/>
</dbReference>
<dbReference type="SUPFAM" id="SSF46785">
    <property type="entry name" value="Winged helix' DNA-binding domain"/>
    <property type="match status" value="1"/>
</dbReference>
<name>A0A365P2M4_9FLAO</name>
<organism evidence="2 3">
    <name type="scientific">Flavobacterium tibetense</name>
    <dbReference type="NCBI Taxonomy" id="2233533"/>
    <lineage>
        <taxon>Bacteria</taxon>
        <taxon>Pseudomonadati</taxon>
        <taxon>Bacteroidota</taxon>
        <taxon>Flavobacteriia</taxon>
        <taxon>Flavobacteriales</taxon>
        <taxon>Flavobacteriaceae</taxon>
        <taxon>Flavobacterium</taxon>
    </lineage>
</organism>